<proteinExistence type="predicted"/>
<name>A0ABP9XFF6_9DEIO</name>
<sequence length="112" mass="12818">MKEKHWYAMYGSVEDDISSIAESVANAIETPMQARHSSYIGDYWMASPNMSHDSLKSEIRIRMNYDPQFGGLEEPDHPQFPILVYISRVSDIDSLDKKLISLNLQRLAAKLL</sequence>
<accession>A0ABP9XFF6</accession>
<comment type="caution">
    <text evidence="1">The sequence shown here is derived from an EMBL/GenBank/DDBJ whole genome shotgun (WGS) entry which is preliminary data.</text>
</comment>
<evidence type="ECO:0000313" key="1">
    <source>
        <dbReference type="EMBL" id="GAA5534079.1"/>
    </source>
</evidence>
<dbReference type="Proteomes" id="UP001404956">
    <property type="component" value="Unassembled WGS sequence"/>
</dbReference>
<keyword evidence="2" id="KW-1185">Reference proteome</keyword>
<organism evidence="1 2">
    <name type="scientific">Deinococcus aluminii</name>
    <dbReference type="NCBI Taxonomy" id="1656885"/>
    <lineage>
        <taxon>Bacteria</taxon>
        <taxon>Thermotogati</taxon>
        <taxon>Deinococcota</taxon>
        <taxon>Deinococci</taxon>
        <taxon>Deinococcales</taxon>
        <taxon>Deinococcaceae</taxon>
        <taxon>Deinococcus</taxon>
    </lineage>
</organism>
<evidence type="ECO:0000313" key="2">
    <source>
        <dbReference type="Proteomes" id="UP001404956"/>
    </source>
</evidence>
<gene>
    <name evidence="1" type="ORF">Dalu01_02487</name>
</gene>
<protein>
    <submittedName>
        <fullName evidence="1">Uncharacterized protein</fullName>
    </submittedName>
</protein>
<reference evidence="1 2" key="1">
    <citation type="submission" date="2024-02" db="EMBL/GenBank/DDBJ databases">
        <title>Deinococcus aluminii NBRC 112889.</title>
        <authorList>
            <person name="Ichikawa N."/>
            <person name="Katano-Makiyama Y."/>
            <person name="Hidaka K."/>
        </authorList>
    </citation>
    <scope>NUCLEOTIDE SEQUENCE [LARGE SCALE GENOMIC DNA]</scope>
    <source>
        <strain evidence="1 2">NBRC 112889</strain>
    </source>
</reference>
<dbReference type="EMBL" id="BAABRV010000005">
    <property type="protein sequence ID" value="GAA5534079.1"/>
    <property type="molecule type" value="Genomic_DNA"/>
</dbReference>